<accession>A0A1G2KQM6</accession>
<name>A0A1G2KQM6_9BACT</name>
<dbReference type="EMBL" id="MHQI01000003">
    <property type="protein sequence ID" value="OHA00902.1"/>
    <property type="molecule type" value="Genomic_DNA"/>
</dbReference>
<comment type="caution">
    <text evidence="1">The sequence shown here is derived from an EMBL/GenBank/DDBJ whole genome shotgun (WGS) entry which is preliminary data.</text>
</comment>
<dbReference type="AlphaFoldDB" id="A0A1G2KQM6"/>
<dbReference type="STRING" id="1802270.A3C07_03350"/>
<dbReference type="Proteomes" id="UP000179023">
    <property type="component" value="Unassembled WGS sequence"/>
</dbReference>
<gene>
    <name evidence="1" type="ORF">A3C07_03350</name>
</gene>
<sequence>MKLPSSFLIRFSAATRKEKLGQTEGHYYRRIDYFVNLKIFVCQAKIENTKRKCGRKDNDERCEISL</sequence>
<proteinExistence type="predicted"/>
<organism evidence="1 2">
    <name type="scientific">Candidatus Sungbacteria bacterium RIFCSPHIGHO2_02_FULL_47_11</name>
    <dbReference type="NCBI Taxonomy" id="1802270"/>
    <lineage>
        <taxon>Bacteria</taxon>
        <taxon>Candidatus Sungiibacteriota</taxon>
    </lineage>
</organism>
<evidence type="ECO:0000313" key="1">
    <source>
        <dbReference type="EMBL" id="OHA00902.1"/>
    </source>
</evidence>
<reference evidence="1 2" key="1">
    <citation type="journal article" date="2016" name="Nat. Commun.">
        <title>Thousands of microbial genomes shed light on interconnected biogeochemical processes in an aquifer system.</title>
        <authorList>
            <person name="Anantharaman K."/>
            <person name="Brown C.T."/>
            <person name="Hug L.A."/>
            <person name="Sharon I."/>
            <person name="Castelle C.J."/>
            <person name="Probst A.J."/>
            <person name="Thomas B.C."/>
            <person name="Singh A."/>
            <person name="Wilkins M.J."/>
            <person name="Karaoz U."/>
            <person name="Brodie E.L."/>
            <person name="Williams K.H."/>
            <person name="Hubbard S.S."/>
            <person name="Banfield J.F."/>
        </authorList>
    </citation>
    <scope>NUCLEOTIDE SEQUENCE [LARGE SCALE GENOMIC DNA]</scope>
</reference>
<protein>
    <submittedName>
        <fullName evidence="1">Uncharacterized protein</fullName>
    </submittedName>
</protein>
<evidence type="ECO:0000313" key="2">
    <source>
        <dbReference type="Proteomes" id="UP000179023"/>
    </source>
</evidence>